<evidence type="ECO:0000256" key="6">
    <source>
        <dbReference type="ARBA" id="ARBA00037589"/>
    </source>
</evidence>
<evidence type="ECO:0000313" key="12">
    <source>
        <dbReference type="Proteomes" id="UP000233375"/>
    </source>
</evidence>
<sequence length="255" mass="29163">MDEPLKGKRILIPRSKKQAASLVKKVEAYGGIAIEIPLLAFKDVAIPLDVQRKCTEASYYEWFVFTSSNGVRAFFQQLPNFQQKTIKIAAIGEKTTKALREYGISVHFIPSEYVAETFVEEFLPVLKSNDKVLIVKGNLARDYLYTTLKTTQSQIEEIIVYKTYFPQESEELLSKKLVAHKLDVLIFTSASTVDHFMFVIDKYKLHHQLKDCTIVSIGPVTKDRLSYYQLEADVMPNNYTVDSMIESLGSYFTMK</sequence>
<dbReference type="GO" id="GO:0004852">
    <property type="term" value="F:uroporphyrinogen-III synthase activity"/>
    <property type="evidence" value="ECO:0007669"/>
    <property type="project" value="UniProtKB-UniRule"/>
</dbReference>
<dbReference type="RefSeq" id="WP_101179348.1">
    <property type="nucleotide sequence ID" value="NZ_PISE01000066.1"/>
</dbReference>
<dbReference type="InterPro" id="IPR036108">
    <property type="entry name" value="4pyrrol_syn_uPrphyn_synt_sf"/>
</dbReference>
<evidence type="ECO:0000256" key="3">
    <source>
        <dbReference type="ARBA" id="ARBA00013109"/>
    </source>
</evidence>
<keyword evidence="4 9" id="KW-0456">Lyase</keyword>
<dbReference type="EC" id="4.2.1.75" evidence="3 9"/>
<dbReference type="SUPFAM" id="SSF69618">
    <property type="entry name" value="HemD-like"/>
    <property type="match status" value="1"/>
</dbReference>
<evidence type="ECO:0000256" key="9">
    <source>
        <dbReference type="RuleBase" id="RU366031"/>
    </source>
</evidence>
<dbReference type="Gene3D" id="3.40.50.10090">
    <property type="match status" value="2"/>
</dbReference>
<dbReference type="OrthoDB" id="9815856at2"/>
<dbReference type="Pfam" id="PF02602">
    <property type="entry name" value="HEM4"/>
    <property type="match status" value="1"/>
</dbReference>
<evidence type="ECO:0000256" key="5">
    <source>
        <dbReference type="ARBA" id="ARBA00023244"/>
    </source>
</evidence>
<dbReference type="AlphaFoldDB" id="A0A2N0YWN9"/>
<comment type="pathway">
    <text evidence="1 9">Porphyrin-containing compound metabolism; protoporphyrin-IX biosynthesis; coproporphyrinogen-III from 5-aminolevulinate: step 3/4.</text>
</comment>
<keyword evidence="5 9" id="KW-0627">Porphyrin biosynthesis</keyword>
<dbReference type="InterPro" id="IPR039793">
    <property type="entry name" value="UROS/Hem4"/>
</dbReference>
<protein>
    <recommendedName>
        <fullName evidence="7 9">Uroporphyrinogen-III synthase</fullName>
        <ecNumber evidence="3 9">4.2.1.75</ecNumber>
    </recommendedName>
</protein>
<evidence type="ECO:0000256" key="7">
    <source>
        <dbReference type="ARBA" id="ARBA00040167"/>
    </source>
</evidence>
<comment type="caution">
    <text evidence="11">The sequence shown here is derived from an EMBL/GenBank/DDBJ whole genome shotgun (WGS) entry which is preliminary data.</text>
</comment>
<dbReference type="UniPathway" id="UPA00251">
    <property type="reaction ID" value="UER00320"/>
</dbReference>
<evidence type="ECO:0000256" key="4">
    <source>
        <dbReference type="ARBA" id="ARBA00023239"/>
    </source>
</evidence>
<dbReference type="EMBL" id="PISE01000066">
    <property type="protein sequence ID" value="PKG21672.1"/>
    <property type="molecule type" value="Genomic_DNA"/>
</dbReference>
<comment type="function">
    <text evidence="6 9">Catalyzes cyclization of the linear tetrapyrrole, hydroxymethylbilane, to the macrocyclic uroporphyrinogen III.</text>
</comment>
<dbReference type="InterPro" id="IPR003754">
    <property type="entry name" value="4pyrrol_synth_uPrphyn_synth"/>
</dbReference>
<accession>A0A2N0YWN9</accession>
<dbReference type="CDD" id="cd06578">
    <property type="entry name" value="HemD"/>
    <property type="match status" value="1"/>
</dbReference>
<name>A0A2N0YWN9_9BACI</name>
<evidence type="ECO:0000313" key="11">
    <source>
        <dbReference type="EMBL" id="PKG21672.1"/>
    </source>
</evidence>
<reference evidence="11 12" key="1">
    <citation type="journal article" date="2003" name="Int. J. Syst. Evol. Microbiol.">
        <title>Bacillus nealsonii sp. nov., isolated from a spacecraft-assembly facility, whose spores are gamma-radiation resistant.</title>
        <authorList>
            <person name="Venkateswaran K."/>
            <person name="Kempf M."/>
            <person name="Chen F."/>
            <person name="Satomi M."/>
            <person name="Nicholson W."/>
            <person name="Kern R."/>
        </authorList>
    </citation>
    <scope>NUCLEOTIDE SEQUENCE [LARGE SCALE GENOMIC DNA]</scope>
    <source>
        <strain evidence="11 12">FO-92</strain>
    </source>
</reference>
<dbReference type="PANTHER" id="PTHR38042:SF1">
    <property type="entry name" value="UROPORPHYRINOGEN-III SYNTHASE, CHLOROPLASTIC"/>
    <property type="match status" value="1"/>
</dbReference>
<proteinExistence type="inferred from homology"/>
<feature type="domain" description="Tetrapyrrole biosynthesis uroporphyrinogen III synthase" evidence="10">
    <location>
        <begin position="21"/>
        <end position="246"/>
    </location>
</feature>
<dbReference type="GO" id="GO:0006780">
    <property type="term" value="P:uroporphyrinogen III biosynthetic process"/>
    <property type="evidence" value="ECO:0007669"/>
    <property type="project" value="UniProtKB-UniRule"/>
</dbReference>
<evidence type="ECO:0000256" key="1">
    <source>
        <dbReference type="ARBA" id="ARBA00004772"/>
    </source>
</evidence>
<comment type="similarity">
    <text evidence="2 9">Belongs to the uroporphyrinogen-III synthase family.</text>
</comment>
<evidence type="ECO:0000256" key="2">
    <source>
        <dbReference type="ARBA" id="ARBA00008133"/>
    </source>
</evidence>
<gene>
    <name evidence="11" type="ORF">CWS01_21110</name>
</gene>
<dbReference type="GO" id="GO:0006782">
    <property type="term" value="P:protoporphyrinogen IX biosynthetic process"/>
    <property type="evidence" value="ECO:0007669"/>
    <property type="project" value="UniProtKB-UniRule"/>
</dbReference>
<evidence type="ECO:0000256" key="8">
    <source>
        <dbReference type="ARBA" id="ARBA00048617"/>
    </source>
</evidence>
<organism evidence="11 12">
    <name type="scientific">Niallia nealsonii</name>
    <dbReference type="NCBI Taxonomy" id="115979"/>
    <lineage>
        <taxon>Bacteria</taxon>
        <taxon>Bacillati</taxon>
        <taxon>Bacillota</taxon>
        <taxon>Bacilli</taxon>
        <taxon>Bacillales</taxon>
        <taxon>Bacillaceae</taxon>
        <taxon>Niallia</taxon>
    </lineage>
</organism>
<dbReference type="Proteomes" id="UP000233375">
    <property type="component" value="Unassembled WGS sequence"/>
</dbReference>
<evidence type="ECO:0000259" key="10">
    <source>
        <dbReference type="Pfam" id="PF02602"/>
    </source>
</evidence>
<dbReference type="PANTHER" id="PTHR38042">
    <property type="entry name" value="UROPORPHYRINOGEN-III SYNTHASE, CHLOROPLASTIC"/>
    <property type="match status" value="1"/>
</dbReference>
<comment type="catalytic activity">
    <reaction evidence="8 9">
        <text>hydroxymethylbilane = uroporphyrinogen III + H2O</text>
        <dbReference type="Rhea" id="RHEA:18965"/>
        <dbReference type="ChEBI" id="CHEBI:15377"/>
        <dbReference type="ChEBI" id="CHEBI:57308"/>
        <dbReference type="ChEBI" id="CHEBI:57845"/>
        <dbReference type="EC" id="4.2.1.75"/>
    </reaction>
</comment>
<keyword evidence="12" id="KW-1185">Reference proteome</keyword>